<dbReference type="PANTHER" id="PTHR22602:SF0">
    <property type="entry name" value="TRANSFERASE CAF17, MITOCHONDRIAL-RELATED"/>
    <property type="match status" value="1"/>
</dbReference>
<dbReference type="GO" id="GO:0005759">
    <property type="term" value="C:mitochondrial matrix"/>
    <property type="evidence" value="ECO:0007669"/>
    <property type="project" value="TreeGrafter"/>
</dbReference>
<keyword evidence="5" id="KW-1185">Reference proteome</keyword>
<sequence length="345" mass="37850">MACTIGRVLASQHYSTLVPRGALRPLKSRGLIKVSGKGTLNFLQGLCTQDISRVFGAKAEAPMEQSAAAAVFLSPKGRVLFDCLMYSGVSLKPDSSEGIVSDDKGEESLVVDVDEGVLDNVMRLFIRHRVHLPLNIEKLDNLGVYWTPSKSQNGCDGDTEVPVYEDPRVKDLGLRAILPKSDIDAESTEALYRRLRIGLVVPEGPKEMTPDKVLPLNYNLDLTNHIAFNKGCYIGQELTTRASKKLAVRKRLFGMRIDGDVDVESGAEIMCDGEKIGKVLELSSSEGDGDVLGIAQIHAPKGMQMNTKQAMVEATKKYLEDDHIYIEKDSTKIGVELNLPKYILS</sequence>
<dbReference type="Gene3D" id="3.30.1360.120">
    <property type="entry name" value="Probable tRNA modification gtpase trme, domain 1"/>
    <property type="match status" value="2"/>
</dbReference>
<keyword evidence="3" id="KW-0496">Mitochondrion</keyword>
<dbReference type="GeneID" id="9039054"/>
<protein>
    <recommendedName>
        <fullName evidence="6">Aminomethyltransferase folate-binding domain-containing protein</fullName>
    </recommendedName>
</protein>
<accession>C5KXM0</accession>
<evidence type="ECO:0000256" key="2">
    <source>
        <dbReference type="ARBA" id="ARBA00022946"/>
    </source>
</evidence>
<comment type="subcellular location">
    <subcellularLocation>
        <location evidence="1">Mitochondrion</location>
    </subcellularLocation>
</comment>
<dbReference type="InterPro" id="IPR017703">
    <property type="entry name" value="YgfZ/GCV_T_CS"/>
</dbReference>
<organism evidence="5">
    <name type="scientific">Perkinsus marinus (strain ATCC 50983 / TXsc)</name>
    <dbReference type="NCBI Taxonomy" id="423536"/>
    <lineage>
        <taxon>Eukaryota</taxon>
        <taxon>Sar</taxon>
        <taxon>Alveolata</taxon>
        <taxon>Perkinsozoa</taxon>
        <taxon>Perkinsea</taxon>
        <taxon>Perkinsida</taxon>
        <taxon>Perkinsidae</taxon>
        <taxon>Perkinsus</taxon>
    </lineage>
</organism>
<evidence type="ECO:0000256" key="3">
    <source>
        <dbReference type="ARBA" id="ARBA00023128"/>
    </source>
</evidence>
<dbReference type="RefSeq" id="XP_002778949.1">
    <property type="nucleotide sequence ID" value="XM_002778903.1"/>
</dbReference>
<dbReference type="NCBIfam" id="TIGR03317">
    <property type="entry name" value="ygfZ_signature"/>
    <property type="match status" value="1"/>
</dbReference>
<dbReference type="InterPro" id="IPR027266">
    <property type="entry name" value="TrmE/GcvT-like"/>
</dbReference>
<evidence type="ECO:0000313" key="4">
    <source>
        <dbReference type="EMBL" id="EER10744.1"/>
    </source>
</evidence>
<dbReference type="GO" id="GO:0016226">
    <property type="term" value="P:iron-sulfur cluster assembly"/>
    <property type="evidence" value="ECO:0007669"/>
    <property type="project" value="TreeGrafter"/>
</dbReference>
<evidence type="ECO:0008006" key="6">
    <source>
        <dbReference type="Google" id="ProtNLM"/>
    </source>
</evidence>
<name>C5KXM0_PERM5</name>
<dbReference type="SUPFAM" id="SSF103025">
    <property type="entry name" value="Folate-binding domain"/>
    <property type="match status" value="1"/>
</dbReference>
<dbReference type="Proteomes" id="UP000007800">
    <property type="component" value="Unassembled WGS sequence"/>
</dbReference>
<dbReference type="OrthoDB" id="191995at2759"/>
<keyword evidence="2" id="KW-0809">Transit peptide</keyword>
<dbReference type="OMA" id="MDRLHGV"/>
<evidence type="ECO:0000313" key="5">
    <source>
        <dbReference type="Proteomes" id="UP000007800"/>
    </source>
</evidence>
<proteinExistence type="predicted"/>
<evidence type="ECO:0000256" key="1">
    <source>
        <dbReference type="ARBA" id="ARBA00004173"/>
    </source>
</evidence>
<dbReference type="EMBL" id="GG677256">
    <property type="protein sequence ID" value="EER10744.1"/>
    <property type="molecule type" value="Genomic_DNA"/>
</dbReference>
<dbReference type="InParanoid" id="C5KXM0"/>
<dbReference type="AlphaFoldDB" id="C5KXM0"/>
<dbReference type="PANTHER" id="PTHR22602">
    <property type="entry name" value="TRANSFERASE CAF17, MITOCHONDRIAL-RELATED"/>
    <property type="match status" value="1"/>
</dbReference>
<gene>
    <name evidence="4" type="ORF">Pmar_PMAR000789</name>
</gene>
<reference evidence="4 5" key="1">
    <citation type="submission" date="2008-07" db="EMBL/GenBank/DDBJ databases">
        <authorList>
            <person name="El-Sayed N."/>
            <person name="Caler E."/>
            <person name="Inman J."/>
            <person name="Amedeo P."/>
            <person name="Hass B."/>
            <person name="Wortman J."/>
        </authorList>
    </citation>
    <scope>NUCLEOTIDE SEQUENCE [LARGE SCALE GENOMIC DNA]</scope>
    <source>
        <strain evidence="5">ATCC 50983 / TXsc</strain>
    </source>
</reference>
<dbReference type="InterPro" id="IPR045179">
    <property type="entry name" value="YgfZ/GcvT"/>
</dbReference>